<feature type="compositionally biased region" description="Basic residues" evidence="1">
    <location>
        <begin position="142"/>
        <end position="151"/>
    </location>
</feature>
<proteinExistence type="predicted"/>
<reference evidence="2" key="1">
    <citation type="journal article" date="2018" name="PLoS Negl. Trop. Dis.">
        <title>Sialome diversity of ticks revealed by RNAseq of single tick salivary glands.</title>
        <authorList>
            <person name="Perner J."/>
            <person name="Kropackova S."/>
            <person name="Kopacek P."/>
            <person name="Ribeiro J.M."/>
        </authorList>
    </citation>
    <scope>NUCLEOTIDE SEQUENCE</scope>
    <source>
        <strain evidence="2">Siblings of single egg batch collected in Ceske Budejovice</strain>
        <tissue evidence="2">Salivary glands</tissue>
    </source>
</reference>
<evidence type="ECO:0000313" key="2">
    <source>
        <dbReference type="EMBL" id="JAR93434.1"/>
    </source>
</evidence>
<sequence length="389" mass="42587">MSRLGPARRGGPVHPVALLLGALPHRVQRGGVLALPGLGHLPRVVQRQRVLDLFHQALRLGALLRAEVRVLVVAGCHVYRAQVLLGQLLLLQLAREQVVLREELQAVLKLHPLRSAVHVHHRGNLLRGQLPRHLVRLGLKRHGPRVHHRGRGSNSTPHLGGVSHVLPCTPVGRRGTPSAVLMRRSRRGQRHPRGVFERRDCVGRRGGGHQGRGLGIGRQECLLALHHLLPALAGSLHPEVGRAVELAFKGGGAVVGIVSQTQAALAVVTAETAPMKEEPLCTQPLHEVHPLVAEAARLAHRLWALLGRGRRRQRRRCQGRCLRAVGRVIPEEHHGRRRGRPLLPDPRLSIQHVGDVSRHGGHPVGAPRAHVQRALPELLVQPLEPLVDA</sequence>
<name>A0A147BRP1_IXORI</name>
<protein>
    <submittedName>
        <fullName evidence="2">Uncharacterized protein</fullName>
    </submittedName>
</protein>
<dbReference type="EMBL" id="GEGO01001970">
    <property type="protein sequence ID" value="JAR93434.1"/>
    <property type="molecule type" value="Transcribed_RNA"/>
</dbReference>
<organism evidence="2">
    <name type="scientific">Ixodes ricinus</name>
    <name type="common">Common tick</name>
    <name type="synonym">Acarus ricinus</name>
    <dbReference type="NCBI Taxonomy" id="34613"/>
    <lineage>
        <taxon>Eukaryota</taxon>
        <taxon>Metazoa</taxon>
        <taxon>Ecdysozoa</taxon>
        <taxon>Arthropoda</taxon>
        <taxon>Chelicerata</taxon>
        <taxon>Arachnida</taxon>
        <taxon>Acari</taxon>
        <taxon>Parasitiformes</taxon>
        <taxon>Ixodida</taxon>
        <taxon>Ixodoidea</taxon>
        <taxon>Ixodidae</taxon>
        <taxon>Ixodinae</taxon>
        <taxon>Ixodes</taxon>
    </lineage>
</organism>
<evidence type="ECO:0000256" key="1">
    <source>
        <dbReference type="SAM" id="MobiDB-lite"/>
    </source>
</evidence>
<dbReference type="AlphaFoldDB" id="A0A147BRP1"/>
<accession>A0A147BRP1</accession>
<feature type="region of interest" description="Disordered" evidence="1">
    <location>
        <begin position="142"/>
        <end position="167"/>
    </location>
</feature>